<comment type="subcellular location">
    <subcellularLocation>
        <location evidence="1">Membrane</location>
        <topology evidence="1">Multi-pass membrane protein</topology>
    </subcellularLocation>
</comment>
<evidence type="ECO:0000256" key="2">
    <source>
        <dbReference type="ARBA" id="ARBA00022692"/>
    </source>
</evidence>
<feature type="compositionally biased region" description="Basic and acidic residues" evidence="5">
    <location>
        <begin position="925"/>
        <end position="935"/>
    </location>
</feature>
<dbReference type="PANTHER" id="PTHR17920">
    <property type="entry name" value="TRANSMEMBRANE AND COILED-COIL DOMAIN-CONTAINING PROTEIN 4 TMCO4"/>
    <property type="match status" value="1"/>
</dbReference>
<evidence type="ECO:0000313" key="7">
    <source>
        <dbReference type="EMBL" id="GAV54803.1"/>
    </source>
</evidence>
<feature type="compositionally biased region" description="Polar residues" evidence="5">
    <location>
        <begin position="373"/>
        <end position="385"/>
    </location>
</feature>
<feature type="compositionally biased region" description="Basic and acidic residues" evidence="5">
    <location>
        <begin position="348"/>
        <end position="371"/>
    </location>
</feature>
<dbReference type="InterPro" id="IPR007941">
    <property type="entry name" value="DUF726"/>
</dbReference>
<name>A0A1Q3AH51_ZYGRO</name>
<keyword evidence="4 6" id="KW-0472">Membrane</keyword>
<sequence length="1054" mass="118260">MTSPGEDLGSKLQGLSISEAKETKNEEDDRISCDPGSRGNSLDLGSVSFKTFKNEEVAEIHYRDAEEDGGEAAALESARLPTITTSNGESENDTDSDSEWQIMPTIASYNIYDEKGQLSIRPYEVKSLHTPSQEELSSKDKKNTKTTFGYTKVAAEEQAQRSFQSNRKTDFLFDHKRLYNNDSSRGTLASDEKTKETTEIDQDSDSSESWQDEEDDETVFYDEYEDDVEPMNDLSPDTQLDATKNMLTEKEKFAYVGAVNVLLNQICTELATLCLCVDNITSHRKLARRLQFAQKDTAAWKLDILERIYMHLNLSDEEIRMIEQLSNHGVRLEDLCKCLKTHQNVENPFEKTDDNKNDNEHGTEKIDRESDNGESCESTTSSVTKRNLEDEAEENKESNDKSIPNEVVNPETIKDKSRIEIDVAWTVICDLFLLLLQDAAYDSRSRILLLRFAEVLNVTGLEVAEFERRITDSLDMEQSTEDQNWDETQLMKDRRKRRKRKKLCYVGLAMVGGSLVLGLSGGLLAPVIGAGIAAGLSTVGITGATGFLTGAGGATAVAVTSTAIGGNIGFKGMKRRMGSVRTFEFYPLHNNRRVNLLISVSGWMIGNEDDVRLPYSTVDPVEGDLYSLHWEPEMLKSIGESITIIANELFATTIQQVLGATVLTAFISAIQWPMWLSKLSYILDNPWNVSLDRAWSAGKILADTLIAKNLGQRPTTLMGFSLGSRVIFSCLVELCKKKAFGLVENVYLFGTPVIKNKEQLVMARSVVSGRFVNAYSEKDWMLAYLFRAAAGGFKTVMGITPIGNVEGVENFDCTDVVDGHLAYRKNMPKLLKRLGISVVSENFVDIEESVDFEEIKRKRKLVEDVDAAQKKLSEKKKRNSWVPKWLKPKKSKWRSMVEDTVEEGKEIEIPTQKEEDTTNDPTIDSLKEGVGKEAYEENEEEGETENPSKKDPVLIDHGALMNELKLIKQAIYEEKQKNKEGNGKNEGEENITDEKSNASINENEKSSRQSSCSAPRSPGNFQLLNAGRPILPEDDDMFKHRNKSDMTFEFPDDI</sequence>
<evidence type="ECO:0000256" key="6">
    <source>
        <dbReference type="SAM" id="Phobius"/>
    </source>
</evidence>
<feature type="region of interest" description="Disordered" evidence="5">
    <location>
        <begin position="183"/>
        <end position="216"/>
    </location>
</feature>
<evidence type="ECO:0000313" key="8">
    <source>
        <dbReference type="Proteomes" id="UP000187013"/>
    </source>
</evidence>
<gene>
    <name evidence="7" type="ORF">ZYGR_0AS01260</name>
</gene>
<feature type="transmembrane region" description="Helical" evidence="6">
    <location>
        <begin position="503"/>
        <end position="536"/>
    </location>
</feature>
<feature type="region of interest" description="Disordered" evidence="5">
    <location>
        <begin position="1"/>
        <end position="45"/>
    </location>
</feature>
<dbReference type="EMBL" id="BDGX01000045">
    <property type="protein sequence ID" value="GAV54803.1"/>
    <property type="molecule type" value="Genomic_DNA"/>
</dbReference>
<reference evidence="7 8" key="1">
    <citation type="submission" date="2016-08" db="EMBL/GenBank/DDBJ databases">
        <title>Draft genome sequence of allopolyploid Zygosaccharomyces rouxii.</title>
        <authorList>
            <person name="Watanabe J."/>
            <person name="Uehara K."/>
            <person name="Mogi Y."/>
            <person name="Tsukioka Y."/>
        </authorList>
    </citation>
    <scope>NUCLEOTIDE SEQUENCE [LARGE SCALE GENOMIC DNA]</scope>
    <source>
        <strain evidence="7 8">NBRC 110957</strain>
    </source>
</reference>
<evidence type="ECO:0000256" key="3">
    <source>
        <dbReference type="ARBA" id="ARBA00022989"/>
    </source>
</evidence>
<feature type="compositionally biased region" description="Low complexity" evidence="5">
    <location>
        <begin position="1008"/>
        <end position="1018"/>
    </location>
</feature>
<dbReference type="AlphaFoldDB" id="A0A1Q3AH51"/>
<evidence type="ECO:0000256" key="4">
    <source>
        <dbReference type="ARBA" id="ARBA00023136"/>
    </source>
</evidence>
<dbReference type="Proteomes" id="UP000187013">
    <property type="component" value="Unassembled WGS sequence"/>
</dbReference>
<feature type="compositionally biased region" description="Basic and acidic residues" evidence="5">
    <location>
        <begin position="974"/>
        <end position="1007"/>
    </location>
</feature>
<feature type="region of interest" description="Disordered" evidence="5">
    <location>
        <begin position="893"/>
        <end position="957"/>
    </location>
</feature>
<organism evidence="7 8">
    <name type="scientific">Zygosaccharomyces rouxii</name>
    <dbReference type="NCBI Taxonomy" id="4956"/>
    <lineage>
        <taxon>Eukaryota</taxon>
        <taxon>Fungi</taxon>
        <taxon>Dikarya</taxon>
        <taxon>Ascomycota</taxon>
        <taxon>Saccharomycotina</taxon>
        <taxon>Saccharomycetes</taxon>
        <taxon>Saccharomycetales</taxon>
        <taxon>Saccharomycetaceae</taxon>
        <taxon>Zygosaccharomyces</taxon>
    </lineage>
</organism>
<feature type="transmembrane region" description="Helical" evidence="6">
    <location>
        <begin position="548"/>
        <end position="570"/>
    </location>
</feature>
<keyword evidence="2 6" id="KW-0812">Transmembrane</keyword>
<comment type="caution">
    <text evidence="7">The sequence shown here is derived from an EMBL/GenBank/DDBJ whole genome shotgun (WGS) entry which is preliminary data.</text>
</comment>
<feature type="region of interest" description="Disordered" evidence="5">
    <location>
        <begin position="974"/>
        <end position="1037"/>
    </location>
</feature>
<dbReference type="PANTHER" id="PTHR17920:SF3">
    <property type="entry name" value="TRANSMEMBRANE AND COILED-COIL DOMAIN-CONTAINING PROTEIN 4"/>
    <property type="match status" value="1"/>
</dbReference>
<evidence type="ECO:0000256" key="5">
    <source>
        <dbReference type="SAM" id="MobiDB-lite"/>
    </source>
</evidence>
<feature type="region of interest" description="Disordered" evidence="5">
    <location>
        <begin position="347"/>
        <end position="408"/>
    </location>
</feature>
<feature type="compositionally biased region" description="Basic and acidic residues" evidence="5">
    <location>
        <begin position="902"/>
        <end position="916"/>
    </location>
</feature>
<dbReference type="GO" id="GO:0016020">
    <property type="term" value="C:membrane"/>
    <property type="evidence" value="ECO:0007669"/>
    <property type="project" value="UniProtKB-SubCell"/>
</dbReference>
<evidence type="ECO:0000256" key="1">
    <source>
        <dbReference type="ARBA" id="ARBA00004141"/>
    </source>
</evidence>
<accession>A0A1Q3AH51</accession>
<feature type="region of interest" description="Disordered" evidence="5">
    <location>
        <begin position="123"/>
        <end position="143"/>
    </location>
</feature>
<protein>
    <submittedName>
        <fullName evidence="7">Uncharacterized protein</fullName>
    </submittedName>
</protein>
<proteinExistence type="predicted"/>
<feature type="compositionally biased region" description="Acidic residues" evidence="5">
    <location>
        <begin position="199"/>
        <end position="216"/>
    </location>
</feature>
<keyword evidence="3 6" id="KW-1133">Transmembrane helix</keyword>
<dbReference type="Pfam" id="PF05277">
    <property type="entry name" value="DUF726"/>
    <property type="match status" value="1"/>
</dbReference>
<feature type="region of interest" description="Disordered" evidence="5">
    <location>
        <begin position="63"/>
        <end position="101"/>
    </location>
</feature>
<feature type="transmembrane region" description="Helical" evidence="6">
    <location>
        <begin position="423"/>
        <end position="441"/>
    </location>
</feature>
<dbReference type="OrthoDB" id="277931at2759"/>